<dbReference type="GO" id="GO:0006366">
    <property type="term" value="P:transcription by RNA polymerase II"/>
    <property type="evidence" value="ECO:0007669"/>
    <property type="project" value="InterPro"/>
</dbReference>
<dbReference type="PANTHER" id="PTHR13946:SF16">
    <property type="entry name" value="DNA-DIRECTED RNA POLYMERASE II SUBUNIT RPB11"/>
    <property type="match status" value="1"/>
</dbReference>
<dbReference type="GO" id="GO:0046983">
    <property type="term" value="F:protein dimerization activity"/>
    <property type="evidence" value="ECO:0007669"/>
    <property type="project" value="InterPro"/>
</dbReference>
<dbReference type="InterPro" id="IPR037685">
    <property type="entry name" value="RBP11"/>
</dbReference>
<keyword evidence="6" id="KW-1133">Transmembrane helix</keyword>
<keyword evidence="3" id="KW-0804">Transcription</keyword>
<reference evidence="8 9" key="1">
    <citation type="journal article" date="2005" name="Science">
        <title>Genome sequence of Theileria parva, a bovine pathogen that transforms lymphocytes.</title>
        <authorList>
            <person name="Gardner M.J."/>
            <person name="Bishop R."/>
            <person name="Shah T."/>
            <person name="de Villiers E.P."/>
            <person name="Carlton J.M."/>
            <person name="Hall N."/>
            <person name="Ren Q."/>
            <person name="Paulsen I.T."/>
            <person name="Pain A."/>
            <person name="Berriman M."/>
            <person name="Wilson R.J.M."/>
            <person name="Sato S."/>
            <person name="Ralph S.A."/>
            <person name="Mann D.J."/>
            <person name="Xiong Z."/>
            <person name="Shallom S.J."/>
            <person name="Weidman J."/>
            <person name="Jiang L."/>
            <person name="Lynn J."/>
            <person name="Weaver B."/>
            <person name="Shoaibi A."/>
            <person name="Domingo A.R."/>
            <person name="Wasawo D."/>
            <person name="Crabtree J."/>
            <person name="Wortman J.R."/>
            <person name="Haas B."/>
            <person name="Angiuoli S.V."/>
            <person name="Creasy T.H."/>
            <person name="Lu C."/>
            <person name="Suh B."/>
            <person name="Silva J.C."/>
            <person name="Utterback T.R."/>
            <person name="Feldblyum T.V."/>
            <person name="Pertea M."/>
            <person name="Allen J."/>
            <person name="Nierman W.C."/>
            <person name="Taracha E.L.N."/>
            <person name="Salzberg S.L."/>
            <person name="White O.R."/>
            <person name="Fitzhugh H.A."/>
            <person name="Morzaria S."/>
            <person name="Venter J.C."/>
            <person name="Fraser C.M."/>
            <person name="Nene V."/>
        </authorList>
    </citation>
    <scope>NUCLEOTIDE SEQUENCE [LARGE SCALE GENOMIC DNA]</scope>
    <source>
        <strain evidence="8 9">Muguga</strain>
    </source>
</reference>
<evidence type="ECO:0000256" key="2">
    <source>
        <dbReference type="ARBA" id="ARBA00022478"/>
    </source>
</evidence>
<dbReference type="SUPFAM" id="SSF55257">
    <property type="entry name" value="RBP11-like subunits of RNA polymerase"/>
    <property type="match status" value="1"/>
</dbReference>
<dbReference type="KEGG" id="tpv:TP03_0027"/>
<keyword evidence="4" id="KW-0539">Nucleus</keyword>
<dbReference type="HAMAP" id="MF_00261">
    <property type="entry name" value="RNApol_arch_Rpo11"/>
    <property type="match status" value="1"/>
</dbReference>
<evidence type="ECO:0000256" key="5">
    <source>
        <dbReference type="ARBA" id="ARBA00025751"/>
    </source>
</evidence>
<keyword evidence="2 8" id="KW-0240">DNA-directed RNA polymerase</keyword>
<comment type="subcellular location">
    <subcellularLocation>
        <location evidence="1">Nucleus</location>
    </subcellularLocation>
</comment>
<dbReference type="GO" id="GO:0003899">
    <property type="term" value="F:DNA-directed RNA polymerase activity"/>
    <property type="evidence" value="ECO:0007669"/>
    <property type="project" value="InterPro"/>
</dbReference>
<organism evidence="8 9">
    <name type="scientific">Theileria parva</name>
    <name type="common">East coast fever infection agent</name>
    <dbReference type="NCBI Taxonomy" id="5875"/>
    <lineage>
        <taxon>Eukaryota</taxon>
        <taxon>Sar</taxon>
        <taxon>Alveolata</taxon>
        <taxon>Apicomplexa</taxon>
        <taxon>Aconoidasida</taxon>
        <taxon>Piroplasmida</taxon>
        <taxon>Theileriidae</taxon>
        <taxon>Theileria</taxon>
    </lineage>
</organism>
<evidence type="ECO:0000256" key="1">
    <source>
        <dbReference type="ARBA" id="ARBA00004123"/>
    </source>
</evidence>
<name>Q4N0T0_THEPA</name>
<dbReference type="GO" id="GO:0003677">
    <property type="term" value="F:DNA binding"/>
    <property type="evidence" value="ECO:0007669"/>
    <property type="project" value="InterPro"/>
</dbReference>
<protein>
    <submittedName>
        <fullName evidence="8">DNA-directed RNA polymerase II, putative</fullName>
    </submittedName>
</protein>
<dbReference type="InterPro" id="IPR036603">
    <property type="entry name" value="RBP11-like"/>
</dbReference>
<dbReference type="Pfam" id="PF13656">
    <property type="entry name" value="RNA_pol_L_2"/>
    <property type="match status" value="1"/>
</dbReference>
<dbReference type="AlphaFoldDB" id="Q4N0T0"/>
<comment type="similarity">
    <text evidence="5">Belongs to the archaeal Rpo11/eukaryotic RPB11/RPC19 RNA polymerase subunit family.</text>
</comment>
<evidence type="ECO:0000256" key="4">
    <source>
        <dbReference type="ARBA" id="ARBA00023242"/>
    </source>
</evidence>
<dbReference type="InterPro" id="IPR022905">
    <property type="entry name" value="Rpo11-like"/>
</dbReference>
<dbReference type="InParanoid" id="Q4N0T0"/>
<dbReference type="FunCoup" id="Q4N0T0">
    <property type="interactions" value="133"/>
</dbReference>
<keyword evidence="6" id="KW-0812">Transmembrane</keyword>
<dbReference type="GeneID" id="3499887"/>
<dbReference type="EMBL" id="AAGK01000005">
    <property type="protein sequence ID" value="EAN30763.1"/>
    <property type="molecule type" value="Genomic_DNA"/>
</dbReference>
<evidence type="ECO:0000259" key="7">
    <source>
        <dbReference type="Pfam" id="PF13656"/>
    </source>
</evidence>
<dbReference type="InterPro" id="IPR009025">
    <property type="entry name" value="RBP11-like_dimer"/>
</dbReference>
<accession>Q4N0T0</accession>
<dbReference type="Gene3D" id="3.30.1360.10">
    <property type="entry name" value="RNA polymerase, RBP11-like subunit"/>
    <property type="match status" value="1"/>
</dbReference>
<dbReference type="PROSITE" id="PS01154">
    <property type="entry name" value="RNA_POL_L_13KD"/>
    <property type="match status" value="1"/>
</dbReference>
<proteinExistence type="inferred from homology"/>
<evidence type="ECO:0000256" key="3">
    <source>
        <dbReference type="ARBA" id="ARBA00023163"/>
    </source>
</evidence>
<dbReference type="STRING" id="5875.Q4N0T0"/>
<evidence type="ECO:0000313" key="8">
    <source>
        <dbReference type="EMBL" id="EAN30763.1"/>
    </source>
</evidence>
<dbReference type="VEuPathDB" id="PiroplasmaDB:TpMuguga_03g00027"/>
<dbReference type="GO" id="GO:0005665">
    <property type="term" value="C:RNA polymerase II, core complex"/>
    <property type="evidence" value="ECO:0007669"/>
    <property type="project" value="InterPro"/>
</dbReference>
<keyword evidence="9" id="KW-1185">Reference proteome</keyword>
<dbReference type="OMA" id="MPHPLEN"/>
<feature type="transmembrane region" description="Helical" evidence="6">
    <location>
        <begin position="110"/>
        <end position="131"/>
    </location>
</feature>
<sequence length="133" mass="15526">MSKQTSLINKPETADMVELAQGLKKVEWIPDTRFPLCGTFIVHLEDHTFGSLIRSKLSKDDRVTFVGYRMPHPLENKLEIRIRTKTDNPFTVILSAITNLRTNLSHLKNLYLVLFIHFHIFTHFYTIIIIFTL</sequence>
<comment type="caution">
    <text evidence="8">The sequence shown here is derived from an EMBL/GenBank/DDBJ whole genome shotgun (WGS) entry which is preliminary data.</text>
</comment>
<dbReference type="CDD" id="cd06926">
    <property type="entry name" value="RNAP_II_RPB11"/>
    <property type="match status" value="1"/>
</dbReference>
<dbReference type="eggNOG" id="KOG4392">
    <property type="taxonomic scope" value="Eukaryota"/>
</dbReference>
<dbReference type="InterPro" id="IPR008193">
    <property type="entry name" value="RNA_pol_Rpb11_13-16kDa_CS"/>
</dbReference>
<dbReference type="Proteomes" id="UP000001949">
    <property type="component" value="Unassembled WGS sequence"/>
</dbReference>
<dbReference type="PANTHER" id="PTHR13946">
    <property type="entry name" value="DNA-DIRECTED RNA POLYMERASE I,II,III"/>
    <property type="match status" value="1"/>
</dbReference>
<keyword evidence="6" id="KW-0472">Membrane</keyword>
<evidence type="ECO:0000256" key="6">
    <source>
        <dbReference type="SAM" id="Phobius"/>
    </source>
</evidence>
<feature type="domain" description="DNA-directed RNA polymerase RBP11-like dimerisation" evidence="7">
    <location>
        <begin position="39"/>
        <end position="109"/>
    </location>
</feature>
<gene>
    <name evidence="8" type="ordered locus">TP03_0027</name>
</gene>
<evidence type="ECO:0000313" key="9">
    <source>
        <dbReference type="Proteomes" id="UP000001949"/>
    </source>
</evidence>